<evidence type="ECO:0008006" key="8">
    <source>
        <dbReference type="Google" id="ProtNLM"/>
    </source>
</evidence>
<evidence type="ECO:0000313" key="7">
    <source>
        <dbReference type="Proteomes" id="UP000323000"/>
    </source>
</evidence>
<dbReference type="AlphaFoldDB" id="A0A5C7IDB6"/>
<proteinExistence type="inferred from homology"/>
<dbReference type="PROSITE" id="PS51375">
    <property type="entry name" value="PPR"/>
    <property type="match status" value="1"/>
</dbReference>
<evidence type="ECO:0000256" key="3">
    <source>
        <dbReference type="PROSITE-ProRule" id="PRU00339"/>
    </source>
</evidence>
<dbReference type="PANTHER" id="PTHR45717:SF7">
    <property type="entry name" value="PENTACOTRIPEPTIDE-REPEAT REGION OF PRORP DOMAIN-CONTAINING PROTEIN"/>
    <property type="match status" value="1"/>
</dbReference>
<keyword evidence="3" id="KW-0802">TPR repeat</keyword>
<dbReference type="InterPro" id="IPR019734">
    <property type="entry name" value="TPR_rpt"/>
</dbReference>
<dbReference type="GO" id="GO:0005739">
    <property type="term" value="C:mitochondrion"/>
    <property type="evidence" value="ECO:0007669"/>
    <property type="project" value="TreeGrafter"/>
</dbReference>
<comment type="similarity">
    <text evidence="1">Belongs to the PPR family. P subfamily.</text>
</comment>
<dbReference type="OrthoDB" id="1652703at2759"/>
<reference evidence="7" key="1">
    <citation type="journal article" date="2019" name="Gigascience">
        <title>De novo genome assembly of the endangered Acer yangbiense, a plant species with extremely small populations endemic to Yunnan Province, China.</title>
        <authorList>
            <person name="Yang J."/>
            <person name="Wariss H.M."/>
            <person name="Tao L."/>
            <person name="Zhang R."/>
            <person name="Yun Q."/>
            <person name="Hollingsworth P."/>
            <person name="Dao Z."/>
            <person name="Luo G."/>
            <person name="Guo H."/>
            <person name="Ma Y."/>
            <person name="Sun W."/>
        </authorList>
    </citation>
    <scope>NUCLEOTIDE SEQUENCE [LARGE SCALE GENOMIC DNA]</scope>
    <source>
        <strain evidence="7">cv. Malutang</strain>
    </source>
</reference>
<dbReference type="PANTHER" id="PTHR45717">
    <property type="entry name" value="OS12G0527900 PROTEIN"/>
    <property type="match status" value="1"/>
</dbReference>
<feature type="repeat" description="PPR" evidence="4">
    <location>
        <begin position="379"/>
        <end position="413"/>
    </location>
</feature>
<feature type="transmembrane region" description="Helical" evidence="5">
    <location>
        <begin position="106"/>
        <end position="126"/>
    </location>
</feature>
<evidence type="ECO:0000256" key="1">
    <source>
        <dbReference type="ARBA" id="ARBA00007626"/>
    </source>
</evidence>
<name>A0A5C7IDB6_9ROSI</name>
<evidence type="ECO:0000256" key="5">
    <source>
        <dbReference type="SAM" id="Phobius"/>
    </source>
</evidence>
<evidence type="ECO:0000256" key="4">
    <source>
        <dbReference type="PROSITE-ProRule" id="PRU00708"/>
    </source>
</evidence>
<dbReference type="EMBL" id="VAHF01000003">
    <property type="protein sequence ID" value="TXG67005.1"/>
    <property type="molecule type" value="Genomic_DNA"/>
</dbReference>
<keyword evidence="5" id="KW-1133">Transmembrane helix</keyword>
<keyword evidence="5" id="KW-0812">Transmembrane</keyword>
<keyword evidence="2" id="KW-0677">Repeat</keyword>
<dbReference type="PROSITE" id="PS50005">
    <property type="entry name" value="TPR"/>
    <property type="match status" value="1"/>
</dbReference>
<dbReference type="Gene3D" id="1.25.40.10">
    <property type="entry name" value="Tetratricopeptide repeat domain"/>
    <property type="match status" value="2"/>
</dbReference>
<dbReference type="InterPro" id="IPR002885">
    <property type="entry name" value="PPR_rpt"/>
</dbReference>
<dbReference type="InterPro" id="IPR011990">
    <property type="entry name" value="TPR-like_helical_dom_sf"/>
</dbReference>
<dbReference type="Pfam" id="PF13041">
    <property type="entry name" value="PPR_2"/>
    <property type="match status" value="1"/>
</dbReference>
<dbReference type="SUPFAM" id="SSF48452">
    <property type="entry name" value="TPR-like"/>
    <property type="match status" value="1"/>
</dbReference>
<dbReference type="GO" id="GO:0003729">
    <property type="term" value="F:mRNA binding"/>
    <property type="evidence" value="ECO:0007669"/>
    <property type="project" value="UniProtKB-ARBA"/>
</dbReference>
<keyword evidence="5" id="KW-0472">Membrane</keyword>
<keyword evidence="7" id="KW-1185">Reference proteome</keyword>
<evidence type="ECO:0000313" key="6">
    <source>
        <dbReference type="EMBL" id="TXG67005.1"/>
    </source>
</evidence>
<feature type="repeat" description="TPR" evidence="3">
    <location>
        <begin position="415"/>
        <end position="448"/>
    </location>
</feature>
<dbReference type="Proteomes" id="UP000323000">
    <property type="component" value="Chromosome 3"/>
</dbReference>
<comment type="caution">
    <text evidence="6">The sequence shown here is derived from an EMBL/GenBank/DDBJ whole genome shotgun (WGS) entry which is preliminary data.</text>
</comment>
<dbReference type="Pfam" id="PF01535">
    <property type="entry name" value="PPR"/>
    <property type="match status" value="2"/>
</dbReference>
<organism evidence="6 7">
    <name type="scientific">Acer yangbiense</name>
    <dbReference type="NCBI Taxonomy" id="1000413"/>
    <lineage>
        <taxon>Eukaryota</taxon>
        <taxon>Viridiplantae</taxon>
        <taxon>Streptophyta</taxon>
        <taxon>Embryophyta</taxon>
        <taxon>Tracheophyta</taxon>
        <taxon>Spermatophyta</taxon>
        <taxon>Magnoliopsida</taxon>
        <taxon>eudicotyledons</taxon>
        <taxon>Gunneridae</taxon>
        <taxon>Pentapetalae</taxon>
        <taxon>rosids</taxon>
        <taxon>malvids</taxon>
        <taxon>Sapindales</taxon>
        <taxon>Sapindaceae</taxon>
        <taxon>Hippocastanoideae</taxon>
        <taxon>Acereae</taxon>
        <taxon>Acer</taxon>
    </lineage>
</organism>
<evidence type="ECO:0000256" key="2">
    <source>
        <dbReference type="ARBA" id="ARBA00022737"/>
    </source>
</evidence>
<gene>
    <name evidence="6" type="ORF">EZV62_008280</name>
</gene>
<protein>
    <recommendedName>
        <fullName evidence="8">Pentacotripeptide-repeat region of PRORP domain-containing protein</fullName>
    </recommendedName>
</protein>
<accession>A0A5C7IDB6</accession>
<sequence>MASTLLLRFLKKTHKFTTTTALILTRTCHIHIVTRKFHGRINNNLYSRISPLSNTTCSLVPLEPIYRNRPGEPESIFCGIVVLPRGLILEYRLLLILPWNFLVTMWMWHVLVKIGAVVVVNLWVFFQNLSKSVDAMRVARQVFEKMSQLLKLERVLTKGAILPPHPNNFFFFYGSLLNCYVRERLVDKSVSHMQKMKEMGFATRALNYNELKYLYKGSGQSEKVPEVLSDMKKNGISPDSFTYRICMKAYAARSDLRSMERILQEMESQPNITMDRISYSAVAKISIKAGLKEKALIYLKKSEEMISKDAVGYNHLICHYASLGNKDEMMRLWGLQKTHCKKHVNRDYITMMSCLVKIDELEETEKLLMEWESSCHRYDFRVPNVILVGYSQKGLIEKAEAILRDIVKRGKTPVPNSWSIIAAGYLDKDNMEKAFECMKEALAVQAENTLWKPKPSLISSILCWVRGNRNFDEVEAFVRSLKTDSRN</sequence>